<dbReference type="AlphaFoldDB" id="A0A0D3FN07"/>
<dbReference type="STRING" id="65489.A0A0D3FN07"/>
<evidence type="ECO:0008006" key="4">
    <source>
        <dbReference type="Google" id="ProtNLM"/>
    </source>
</evidence>
<dbReference type="Proteomes" id="UP000026960">
    <property type="component" value="Chromosome 3"/>
</dbReference>
<name>A0A0D3FN07_9ORYZ</name>
<proteinExistence type="predicted"/>
<accession>A0A0D3FN07</accession>
<reference evidence="2" key="2">
    <citation type="submission" date="2015-03" db="UniProtKB">
        <authorList>
            <consortium name="EnsemblPlants"/>
        </authorList>
    </citation>
    <scope>IDENTIFICATION</scope>
</reference>
<reference evidence="2" key="1">
    <citation type="journal article" date="2009" name="Rice">
        <title>De Novo Next Generation Sequencing of Plant Genomes.</title>
        <authorList>
            <person name="Rounsley S."/>
            <person name="Marri P.R."/>
            <person name="Yu Y."/>
            <person name="He R."/>
            <person name="Sisneros N."/>
            <person name="Goicoechea J.L."/>
            <person name="Lee S.J."/>
            <person name="Angelova A."/>
            <person name="Kudrna D."/>
            <person name="Luo M."/>
            <person name="Affourtit J."/>
            <person name="Desany B."/>
            <person name="Knight J."/>
            <person name="Niazi F."/>
            <person name="Egholm M."/>
            <person name="Wing R.A."/>
        </authorList>
    </citation>
    <scope>NUCLEOTIDE SEQUENCE [LARGE SCALE GENOMIC DNA]</scope>
    <source>
        <strain evidence="2">cv. IRGC 105608</strain>
    </source>
</reference>
<dbReference type="EnsemblPlants" id="OBART03G31240.1">
    <property type="protein sequence ID" value="OBART03G31240.1"/>
    <property type="gene ID" value="OBART03G31240"/>
</dbReference>
<dbReference type="HOGENOM" id="CLU_053053_5_5_1"/>
<evidence type="ECO:0000256" key="1">
    <source>
        <dbReference type="SAM" id="MobiDB-lite"/>
    </source>
</evidence>
<evidence type="ECO:0000313" key="2">
    <source>
        <dbReference type="EnsemblPlants" id="OBART03G31240.1"/>
    </source>
</evidence>
<feature type="region of interest" description="Disordered" evidence="1">
    <location>
        <begin position="17"/>
        <end position="57"/>
    </location>
</feature>
<keyword evidence="3" id="KW-1185">Reference proteome</keyword>
<evidence type="ECO:0000313" key="3">
    <source>
        <dbReference type="Proteomes" id="UP000026960"/>
    </source>
</evidence>
<dbReference type="PaxDb" id="65489-OBART03G31240.1"/>
<protein>
    <recommendedName>
        <fullName evidence="4">MADS-box domain-containing protein</fullName>
    </recommendedName>
</protein>
<feature type="compositionally biased region" description="Basic and acidic residues" evidence="1">
    <location>
        <begin position="40"/>
        <end position="50"/>
    </location>
</feature>
<sequence>MAINLAWHAWARLRRHGASVTGGRRPATRRSGDAAAGKGAARDRAVEARRAGGRGRSGDAAVGAVLVFSEANRPYTLTDPSSSLVDDAPLLRARPRVHDCEPEALRRAADEAKVEVARLRDVAGRRFWGWEATNVEALGEAELPEFDRALGRLRGAVVRRRAL</sequence>
<dbReference type="Gramene" id="OBART03G31240.1">
    <property type="protein sequence ID" value="OBART03G31240.1"/>
    <property type="gene ID" value="OBART03G31240"/>
</dbReference>
<organism evidence="2">
    <name type="scientific">Oryza barthii</name>
    <dbReference type="NCBI Taxonomy" id="65489"/>
    <lineage>
        <taxon>Eukaryota</taxon>
        <taxon>Viridiplantae</taxon>
        <taxon>Streptophyta</taxon>
        <taxon>Embryophyta</taxon>
        <taxon>Tracheophyta</taxon>
        <taxon>Spermatophyta</taxon>
        <taxon>Magnoliopsida</taxon>
        <taxon>Liliopsida</taxon>
        <taxon>Poales</taxon>
        <taxon>Poaceae</taxon>
        <taxon>BOP clade</taxon>
        <taxon>Oryzoideae</taxon>
        <taxon>Oryzeae</taxon>
        <taxon>Oryzinae</taxon>
        <taxon>Oryza</taxon>
    </lineage>
</organism>